<protein>
    <submittedName>
        <fullName evidence="1">Uncharacterized protein</fullName>
    </submittedName>
</protein>
<gene>
    <name evidence="1" type="ORF">PSON_ATCC_30995.1.T1630012</name>
</gene>
<name>A0A8S1RGG5_9CILI</name>
<sequence>MSESNDNGYCYGQGYDAAAGNYDPSTEETIAQGVDALICEVTGNGGAYQQGYIDGYNQTNPNASGKSK</sequence>
<proteinExistence type="predicted"/>
<organism evidence="1 2">
    <name type="scientific">Paramecium sonneborni</name>
    <dbReference type="NCBI Taxonomy" id="65129"/>
    <lineage>
        <taxon>Eukaryota</taxon>
        <taxon>Sar</taxon>
        <taxon>Alveolata</taxon>
        <taxon>Ciliophora</taxon>
        <taxon>Intramacronucleata</taxon>
        <taxon>Oligohymenophorea</taxon>
        <taxon>Peniculida</taxon>
        <taxon>Parameciidae</taxon>
        <taxon>Paramecium</taxon>
    </lineage>
</organism>
<dbReference type="Proteomes" id="UP000692954">
    <property type="component" value="Unassembled WGS sequence"/>
</dbReference>
<evidence type="ECO:0000313" key="2">
    <source>
        <dbReference type="Proteomes" id="UP000692954"/>
    </source>
</evidence>
<comment type="caution">
    <text evidence="1">The sequence shown here is derived from an EMBL/GenBank/DDBJ whole genome shotgun (WGS) entry which is preliminary data.</text>
</comment>
<keyword evidence="2" id="KW-1185">Reference proteome</keyword>
<accession>A0A8S1RGG5</accession>
<dbReference type="EMBL" id="CAJJDN010000163">
    <property type="protein sequence ID" value="CAD8125875.1"/>
    <property type="molecule type" value="Genomic_DNA"/>
</dbReference>
<reference evidence="1" key="1">
    <citation type="submission" date="2021-01" db="EMBL/GenBank/DDBJ databases">
        <authorList>
            <consortium name="Genoscope - CEA"/>
            <person name="William W."/>
        </authorList>
    </citation>
    <scope>NUCLEOTIDE SEQUENCE</scope>
</reference>
<dbReference type="AlphaFoldDB" id="A0A8S1RGG5"/>
<evidence type="ECO:0000313" key="1">
    <source>
        <dbReference type="EMBL" id="CAD8125875.1"/>
    </source>
</evidence>